<evidence type="ECO:0008006" key="3">
    <source>
        <dbReference type="Google" id="ProtNLM"/>
    </source>
</evidence>
<name>A0ABT0TNE3_9FLAO</name>
<comment type="caution">
    <text evidence="1">The sequence shown here is derived from an EMBL/GenBank/DDBJ whole genome shotgun (WGS) entry which is preliminary data.</text>
</comment>
<accession>A0ABT0TNE3</accession>
<evidence type="ECO:0000313" key="1">
    <source>
        <dbReference type="EMBL" id="MCL9809013.1"/>
    </source>
</evidence>
<reference evidence="1 2" key="1">
    <citation type="submission" date="2022-05" db="EMBL/GenBank/DDBJ databases">
        <title>Flavobacterium sp., isolated from activated sludge.</title>
        <authorList>
            <person name="Ran Q."/>
        </authorList>
    </citation>
    <scope>NUCLEOTIDE SEQUENCE [LARGE SCALE GENOMIC DNA]</scope>
    <source>
        <strain evidence="1 2">HXWNR70</strain>
    </source>
</reference>
<protein>
    <recommendedName>
        <fullName evidence="3">Porin</fullName>
    </recommendedName>
</protein>
<evidence type="ECO:0000313" key="2">
    <source>
        <dbReference type="Proteomes" id="UP001317191"/>
    </source>
</evidence>
<dbReference type="RefSeq" id="WP_250592424.1">
    <property type="nucleotide sequence ID" value="NZ_JAMLJM010000004.1"/>
</dbReference>
<organism evidence="1 2">
    <name type="scientific">Flavobacterium luminosum</name>
    <dbReference type="NCBI Taxonomy" id="2949086"/>
    <lineage>
        <taxon>Bacteria</taxon>
        <taxon>Pseudomonadati</taxon>
        <taxon>Bacteroidota</taxon>
        <taxon>Flavobacteriia</taxon>
        <taxon>Flavobacteriales</taxon>
        <taxon>Flavobacteriaceae</taxon>
        <taxon>Flavobacterium</taxon>
    </lineage>
</organism>
<keyword evidence="2" id="KW-1185">Reference proteome</keyword>
<dbReference type="EMBL" id="JAMLJM010000004">
    <property type="protein sequence ID" value="MCL9809013.1"/>
    <property type="molecule type" value="Genomic_DNA"/>
</dbReference>
<dbReference type="Proteomes" id="UP001317191">
    <property type="component" value="Unassembled WGS sequence"/>
</dbReference>
<gene>
    <name evidence="1" type="ORF">NAT50_06530</name>
</gene>
<sequence>MNRYPYIITLLCFFVPMHLIGQKNDSIPSKVEVKGYVKGMQNTVFIQKIDSNASVNLIHNRLNFKYTFNSKWTSRLEIRNRIFYGEQIRLTPDFGKSINQYNGLFNLSYLWVNEKSFVAHSVIDRFLVNYSDEQWTITLGRQRINWGINNIWNPNDIFNAYNFLDFDYEERPGVDAVRIQRNFKDDSTLEMAYKPGKHNNEHTAALLYKLNRWNYDFQLLGGLYTTDYVIGGGWAGNIKKAGFKGEMSYFIPRTNTLGSAENFSFSLMADQTFKNDWYLSVSCLYNSNSTDFSLQTASLYNTQLSAKNLFPFRYTFHATAMKTISPIISFNFSFVYSPEKNTLILIPTYLWNVANNFDLDIMAQSFFATENNNYNNLATQIYLRGRWSF</sequence>
<proteinExistence type="predicted"/>